<dbReference type="Proteomes" id="UP000005143">
    <property type="component" value="Unassembled WGS sequence"/>
</dbReference>
<comment type="caution">
    <text evidence="2">The sequence shown here is derived from an EMBL/GenBank/DDBJ whole genome shotgun (WGS) entry which is preliminary data.</text>
</comment>
<evidence type="ECO:0000313" key="3">
    <source>
        <dbReference type="Proteomes" id="UP000005143"/>
    </source>
</evidence>
<reference evidence="2 3" key="1">
    <citation type="journal article" date="2013" name="Biodegradation">
        <title>Quantitative proteomic analysis of ibuprofen-degrading Patulibacter sp. strain I11.</title>
        <authorList>
            <person name="Almeida B."/>
            <person name="Kjeldal H."/>
            <person name="Lolas I."/>
            <person name="Knudsen A.D."/>
            <person name="Carvalho G."/>
            <person name="Nielsen K.L."/>
            <person name="Barreto Crespo M.T."/>
            <person name="Stensballe A."/>
            <person name="Nielsen J.L."/>
        </authorList>
    </citation>
    <scope>NUCLEOTIDE SEQUENCE [LARGE SCALE GENOMIC DNA]</scope>
    <source>
        <strain evidence="2 3">I11</strain>
    </source>
</reference>
<feature type="domain" description="Alpha-galactosidase NEW3" evidence="1">
    <location>
        <begin position="181"/>
        <end position="252"/>
    </location>
</feature>
<protein>
    <recommendedName>
        <fullName evidence="1">Alpha-galactosidase NEW3 domain-containing protein</fullName>
    </recommendedName>
</protein>
<keyword evidence="3" id="KW-1185">Reference proteome</keyword>
<organism evidence="2 3">
    <name type="scientific">Patulibacter medicamentivorans</name>
    <dbReference type="NCBI Taxonomy" id="1097667"/>
    <lineage>
        <taxon>Bacteria</taxon>
        <taxon>Bacillati</taxon>
        <taxon>Actinomycetota</taxon>
        <taxon>Thermoleophilia</taxon>
        <taxon>Solirubrobacterales</taxon>
        <taxon>Patulibacteraceae</taxon>
        <taxon>Patulibacter</taxon>
    </lineage>
</organism>
<accession>H0E0D7</accession>
<sequence length="298" mass="29850">MVVTGTVVPAAQANFLAAGPDPAGDATDPSPGRDVVGAALAYDRRAGTVRGGVALRGAPTGTSGATIAIIAGVRTPAGCTAYPAIGLSSPTTGAGAEWSRFDAAGPPAATGQAAKDGAGTAVQMIEVADAALAGRAVDCIEAGLADPADPRRLYDSTGPLTLKPRPQLAAKLGRPPAAMRLGQKRKIRLTLRNGGDASTGRLKLSIARQPGLTARAARTVKALKAGQRRTVSVEVTLGRRAKATTPLRVTVTAGDLRVRETASLYRRKRSGGSGSGTGTCASYAPVLGGVGDVVVAPC</sequence>
<proteinExistence type="predicted"/>
<dbReference type="AlphaFoldDB" id="H0E0D7"/>
<dbReference type="Pfam" id="PF10633">
    <property type="entry name" value="NPCBM_assoc"/>
    <property type="match status" value="1"/>
</dbReference>
<name>H0E0D7_9ACTN</name>
<evidence type="ECO:0000313" key="2">
    <source>
        <dbReference type="EMBL" id="EHN12940.1"/>
    </source>
</evidence>
<evidence type="ECO:0000259" key="1">
    <source>
        <dbReference type="Pfam" id="PF10633"/>
    </source>
</evidence>
<gene>
    <name evidence="2" type="ORF">PAI11_02450</name>
</gene>
<dbReference type="InterPro" id="IPR018905">
    <property type="entry name" value="A-galactase_NEW3"/>
</dbReference>
<dbReference type="EMBL" id="AGUD01000006">
    <property type="protein sequence ID" value="EHN12940.1"/>
    <property type="molecule type" value="Genomic_DNA"/>
</dbReference>